<evidence type="ECO:0000256" key="1">
    <source>
        <dbReference type="SAM" id="SignalP"/>
    </source>
</evidence>
<dbReference type="Proteomes" id="UP000694401">
    <property type="component" value="Unassembled WGS sequence"/>
</dbReference>
<organism evidence="2 3">
    <name type="scientific">Zosterops lateralis melanops</name>
    <dbReference type="NCBI Taxonomy" id="1220523"/>
    <lineage>
        <taxon>Eukaryota</taxon>
        <taxon>Metazoa</taxon>
        <taxon>Chordata</taxon>
        <taxon>Craniata</taxon>
        <taxon>Vertebrata</taxon>
        <taxon>Euteleostomi</taxon>
        <taxon>Archelosauria</taxon>
        <taxon>Archosauria</taxon>
        <taxon>Dinosauria</taxon>
        <taxon>Saurischia</taxon>
        <taxon>Theropoda</taxon>
        <taxon>Coelurosauria</taxon>
        <taxon>Aves</taxon>
        <taxon>Neognathae</taxon>
        <taxon>Neoaves</taxon>
        <taxon>Telluraves</taxon>
        <taxon>Australaves</taxon>
        <taxon>Passeriformes</taxon>
        <taxon>Sylvioidea</taxon>
        <taxon>Zosteropidae</taxon>
        <taxon>Zosterops</taxon>
    </lineage>
</organism>
<reference evidence="2" key="2">
    <citation type="submission" date="2025-09" db="UniProtKB">
        <authorList>
            <consortium name="Ensembl"/>
        </authorList>
    </citation>
    <scope>IDENTIFICATION</scope>
</reference>
<dbReference type="Pfam" id="PF14565">
    <property type="entry name" value="IL22"/>
    <property type="match status" value="1"/>
</dbReference>
<feature type="signal peptide" evidence="1">
    <location>
        <begin position="1"/>
        <end position="28"/>
    </location>
</feature>
<dbReference type="InterPro" id="IPR020453">
    <property type="entry name" value="IL-22"/>
</dbReference>
<name>A0A8D2PFX3_ZOSLA</name>
<dbReference type="Gene3D" id="1.20.1250.10">
    <property type="match status" value="1"/>
</dbReference>
<feature type="chain" id="PRO_5034268202" evidence="1">
    <location>
        <begin position="29"/>
        <end position="196"/>
    </location>
</feature>
<protein>
    <submittedName>
        <fullName evidence="2">Interleukin 22</fullName>
    </submittedName>
</protein>
<dbReference type="PRINTS" id="PR01936">
    <property type="entry name" value="INTRLEUKIN22"/>
</dbReference>
<dbReference type="InterPro" id="IPR009079">
    <property type="entry name" value="4_helix_cytokine-like_core"/>
</dbReference>
<sequence length="196" mass="22059">MASLQTLSRSFPGWVFFCCCCCLPLLLTSPLPLKGTSAAHHACRLRKINFQQPYIRNRTYTLAKMASASDKDTDNRLIGQQLFVNIRENNRCYLMKRVVEFVVKDVLLTEAKNQYPYVEEVAQFLASLTSELSSCVSNTGFLSLRLPLLPLNLRMLQAVAKDLHSTKAIGELDLLFDYMENACTDAPKKGGSKKKN</sequence>
<dbReference type="GO" id="GO:0005576">
    <property type="term" value="C:extracellular region"/>
    <property type="evidence" value="ECO:0007669"/>
    <property type="project" value="InterPro"/>
</dbReference>
<reference evidence="2" key="1">
    <citation type="submission" date="2025-08" db="UniProtKB">
        <authorList>
            <consortium name="Ensembl"/>
        </authorList>
    </citation>
    <scope>IDENTIFICATION</scope>
</reference>
<dbReference type="Ensembl" id="ENSZLMT00000013574.1">
    <property type="protein sequence ID" value="ENSZLMP00000013213.1"/>
    <property type="gene ID" value="ENSZLMG00000009214.1"/>
</dbReference>
<proteinExistence type="predicted"/>
<accession>A0A8D2PFX3</accession>
<dbReference type="PANTHER" id="PTHR48488">
    <property type="entry name" value="INTERLEUKIN-22"/>
    <property type="match status" value="1"/>
</dbReference>
<keyword evidence="3" id="KW-1185">Reference proteome</keyword>
<evidence type="ECO:0000313" key="2">
    <source>
        <dbReference type="Ensembl" id="ENSZLMP00000013213.1"/>
    </source>
</evidence>
<dbReference type="SUPFAM" id="SSF47266">
    <property type="entry name" value="4-helical cytokines"/>
    <property type="match status" value="1"/>
</dbReference>
<keyword evidence="1" id="KW-0732">Signal</keyword>
<evidence type="ECO:0000313" key="3">
    <source>
        <dbReference type="Proteomes" id="UP000694401"/>
    </source>
</evidence>
<dbReference type="AlphaFoldDB" id="A0A8D2PFX3"/>
<dbReference type="PANTHER" id="PTHR48488:SF1">
    <property type="entry name" value="INTERLEUKIN-22"/>
    <property type="match status" value="1"/>
</dbReference>